<name>A0AAV5M0Y1_9ROSI</name>
<evidence type="ECO:0000313" key="2">
    <source>
        <dbReference type="EMBL" id="GKV43112.1"/>
    </source>
</evidence>
<gene>
    <name evidence="2" type="ORF">SLEP1_g50446</name>
</gene>
<keyword evidence="3" id="KW-1185">Reference proteome</keyword>
<dbReference type="Proteomes" id="UP001054252">
    <property type="component" value="Unassembled WGS sequence"/>
</dbReference>
<organism evidence="2 3">
    <name type="scientific">Rubroshorea leprosula</name>
    <dbReference type="NCBI Taxonomy" id="152421"/>
    <lineage>
        <taxon>Eukaryota</taxon>
        <taxon>Viridiplantae</taxon>
        <taxon>Streptophyta</taxon>
        <taxon>Embryophyta</taxon>
        <taxon>Tracheophyta</taxon>
        <taxon>Spermatophyta</taxon>
        <taxon>Magnoliopsida</taxon>
        <taxon>eudicotyledons</taxon>
        <taxon>Gunneridae</taxon>
        <taxon>Pentapetalae</taxon>
        <taxon>rosids</taxon>
        <taxon>malvids</taxon>
        <taxon>Malvales</taxon>
        <taxon>Dipterocarpaceae</taxon>
        <taxon>Rubroshorea</taxon>
    </lineage>
</organism>
<comment type="caution">
    <text evidence="2">The sequence shown here is derived from an EMBL/GenBank/DDBJ whole genome shotgun (WGS) entry which is preliminary data.</text>
</comment>
<evidence type="ECO:0000256" key="1">
    <source>
        <dbReference type="SAM" id="Coils"/>
    </source>
</evidence>
<feature type="coiled-coil region" evidence="1">
    <location>
        <begin position="76"/>
        <end position="117"/>
    </location>
</feature>
<keyword evidence="1" id="KW-0175">Coiled coil</keyword>
<sequence>MEKGKEREIKNDGDDGSGMMGIKMIAHVPCQGIHYTFEEVLENKVVAVEFVRKSIANSIATVFKSKEKFLAAKEAHVTQVKHLQELKEEISNLEAELSELRNQVPLAEQTKKSLAEQRNKLRADMEVGLKSAAKIKDQLPSFTASTDEAAEEIKNMRE</sequence>
<dbReference type="AlphaFoldDB" id="A0AAV5M0Y1"/>
<reference evidence="2 3" key="1">
    <citation type="journal article" date="2021" name="Commun. Biol.">
        <title>The genome of Shorea leprosula (Dipterocarpaceae) highlights the ecological relevance of drought in aseasonal tropical rainforests.</title>
        <authorList>
            <person name="Ng K.K.S."/>
            <person name="Kobayashi M.J."/>
            <person name="Fawcett J.A."/>
            <person name="Hatakeyama M."/>
            <person name="Paape T."/>
            <person name="Ng C.H."/>
            <person name="Ang C.C."/>
            <person name="Tnah L.H."/>
            <person name="Lee C.T."/>
            <person name="Nishiyama T."/>
            <person name="Sese J."/>
            <person name="O'Brien M.J."/>
            <person name="Copetti D."/>
            <person name="Mohd Noor M.I."/>
            <person name="Ong R.C."/>
            <person name="Putra M."/>
            <person name="Sireger I.Z."/>
            <person name="Indrioko S."/>
            <person name="Kosugi Y."/>
            <person name="Izuno A."/>
            <person name="Isagi Y."/>
            <person name="Lee S.L."/>
            <person name="Shimizu K.K."/>
        </authorList>
    </citation>
    <scope>NUCLEOTIDE SEQUENCE [LARGE SCALE GENOMIC DNA]</scope>
    <source>
        <strain evidence="2">214</strain>
    </source>
</reference>
<proteinExistence type="predicted"/>
<dbReference type="EMBL" id="BPVZ01000165">
    <property type="protein sequence ID" value="GKV43112.1"/>
    <property type="molecule type" value="Genomic_DNA"/>
</dbReference>
<protein>
    <submittedName>
        <fullName evidence="2">Uncharacterized protein</fullName>
    </submittedName>
</protein>
<evidence type="ECO:0000313" key="3">
    <source>
        <dbReference type="Proteomes" id="UP001054252"/>
    </source>
</evidence>
<accession>A0AAV5M0Y1</accession>